<reference evidence="2" key="1">
    <citation type="submission" date="2019-03" db="EMBL/GenBank/DDBJ databases">
        <title>Weissella sp. 26KH-42 Genome sequencing.</title>
        <authorList>
            <person name="Heo J."/>
            <person name="Kim S.-J."/>
            <person name="Kim J.-S."/>
            <person name="Hong S.-B."/>
            <person name="Kwon S.-W."/>
        </authorList>
    </citation>
    <scope>NUCLEOTIDE SEQUENCE [LARGE SCALE GENOMIC DNA]</scope>
    <source>
        <strain evidence="2">26KH-42</strain>
    </source>
</reference>
<protein>
    <submittedName>
        <fullName evidence="1">Uncharacterized protein</fullName>
    </submittedName>
</protein>
<name>A0A4P6YWI0_9LACO</name>
<sequence length="136" mass="15631">MSYSDEQMQMLKNLMPQLIQSGAENGYIYHIKQMPTGIINGYVHVTSKSKFFGVHYNQLQHLNVHGGLTYSELEESSSGAEWVLGFDTAHLISRNMYIGERGEPIPQVQTQNLVWNEIKKLTLQMREEEIADEQQN</sequence>
<organism evidence="1 2">
    <name type="scientific">Periweissella cryptocerci</name>
    <dbReference type="NCBI Taxonomy" id="2506420"/>
    <lineage>
        <taxon>Bacteria</taxon>
        <taxon>Bacillati</taxon>
        <taxon>Bacillota</taxon>
        <taxon>Bacilli</taxon>
        <taxon>Lactobacillales</taxon>
        <taxon>Lactobacillaceae</taxon>
        <taxon>Periweissella</taxon>
    </lineage>
</organism>
<accession>A0A4P6YWI0</accession>
<proteinExistence type="predicted"/>
<dbReference type="AlphaFoldDB" id="A0A4P6YWI0"/>
<dbReference type="Proteomes" id="UP000292886">
    <property type="component" value="Chromosome"/>
</dbReference>
<dbReference type="RefSeq" id="WP_133364336.1">
    <property type="nucleotide sequence ID" value="NZ_CP037940.1"/>
</dbReference>
<gene>
    <name evidence="1" type="ORF">EQG49_12710</name>
</gene>
<keyword evidence="2" id="KW-1185">Reference proteome</keyword>
<dbReference type="KEGG" id="wei:EQG49_12710"/>
<dbReference type="EMBL" id="CP037940">
    <property type="protein sequence ID" value="QBO37259.1"/>
    <property type="molecule type" value="Genomic_DNA"/>
</dbReference>
<evidence type="ECO:0000313" key="2">
    <source>
        <dbReference type="Proteomes" id="UP000292886"/>
    </source>
</evidence>
<evidence type="ECO:0000313" key="1">
    <source>
        <dbReference type="EMBL" id="QBO37259.1"/>
    </source>
</evidence>